<protein>
    <submittedName>
        <fullName evidence="1">Hotdog fold domain-containing protein</fullName>
    </submittedName>
</protein>
<dbReference type="RefSeq" id="WP_344327528.1">
    <property type="nucleotide sequence ID" value="NZ_BAAAPY010000006.1"/>
</dbReference>
<dbReference type="Proteomes" id="UP001501480">
    <property type="component" value="Unassembled WGS sequence"/>
</dbReference>
<name>A0ABP5HMM1_9ACTN</name>
<dbReference type="CDD" id="cd03443">
    <property type="entry name" value="PaaI_thioesterase"/>
    <property type="match status" value="1"/>
</dbReference>
<dbReference type="Pfam" id="PF14539">
    <property type="entry name" value="DUF4442"/>
    <property type="match status" value="1"/>
</dbReference>
<gene>
    <name evidence="1" type="ORF">GCM10009821_19800</name>
</gene>
<evidence type="ECO:0000313" key="1">
    <source>
        <dbReference type="EMBL" id="GAA2079633.1"/>
    </source>
</evidence>
<comment type="caution">
    <text evidence="1">The sequence shown here is derived from an EMBL/GenBank/DDBJ whole genome shotgun (WGS) entry which is preliminary data.</text>
</comment>
<evidence type="ECO:0000313" key="2">
    <source>
        <dbReference type="Proteomes" id="UP001501480"/>
    </source>
</evidence>
<dbReference type="InterPro" id="IPR029069">
    <property type="entry name" value="HotDog_dom_sf"/>
</dbReference>
<sequence>MASTYALYRRMTALPQGKRLFSIAFGQKAPYFASIHMMVEDMAPHRGQVRIPKRRSVQNHIGTVHAIAACNGLEAAMGLLAEATCPEDSRWLPKGMEVRYVAKSDGPLTCTATSTPEDWANGPDVPITVEATLPDGTVTVEGTIHLWVTQKSKAKKTV</sequence>
<accession>A0ABP5HMM1</accession>
<dbReference type="EMBL" id="BAAAPY010000006">
    <property type="protein sequence ID" value="GAA2079633.1"/>
    <property type="molecule type" value="Genomic_DNA"/>
</dbReference>
<organism evidence="1 2">
    <name type="scientific">Aeromicrobium halocynthiae</name>
    <dbReference type="NCBI Taxonomy" id="560557"/>
    <lineage>
        <taxon>Bacteria</taxon>
        <taxon>Bacillati</taxon>
        <taxon>Actinomycetota</taxon>
        <taxon>Actinomycetes</taxon>
        <taxon>Propionibacteriales</taxon>
        <taxon>Nocardioidaceae</taxon>
        <taxon>Aeromicrobium</taxon>
    </lineage>
</organism>
<dbReference type="InterPro" id="IPR027961">
    <property type="entry name" value="DUF4442"/>
</dbReference>
<proteinExistence type="predicted"/>
<reference evidence="2" key="1">
    <citation type="journal article" date="2019" name="Int. J. Syst. Evol. Microbiol.">
        <title>The Global Catalogue of Microorganisms (GCM) 10K type strain sequencing project: providing services to taxonomists for standard genome sequencing and annotation.</title>
        <authorList>
            <consortium name="The Broad Institute Genomics Platform"/>
            <consortium name="The Broad Institute Genome Sequencing Center for Infectious Disease"/>
            <person name="Wu L."/>
            <person name="Ma J."/>
        </authorList>
    </citation>
    <scope>NUCLEOTIDE SEQUENCE [LARGE SCALE GENOMIC DNA]</scope>
    <source>
        <strain evidence="2">JCM 15749</strain>
    </source>
</reference>
<dbReference type="Gene3D" id="3.10.129.10">
    <property type="entry name" value="Hotdog Thioesterase"/>
    <property type="match status" value="1"/>
</dbReference>
<keyword evidence="2" id="KW-1185">Reference proteome</keyword>
<dbReference type="SUPFAM" id="SSF54637">
    <property type="entry name" value="Thioesterase/thiol ester dehydrase-isomerase"/>
    <property type="match status" value="1"/>
</dbReference>